<reference evidence="2 3" key="1">
    <citation type="submission" date="2015-07" db="EMBL/GenBank/DDBJ databases">
        <title>The genome of Habropoda laboriosa.</title>
        <authorList>
            <person name="Pan H."/>
            <person name="Kapheim K."/>
        </authorList>
    </citation>
    <scope>NUCLEOTIDE SEQUENCE [LARGE SCALE GENOMIC DNA]</scope>
    <source>
        <strain evidence="2">0110345459</strain>
    </source>
</reference>
<feature type="compositionally biased region" description="Polar residues" evidence="1">
    <location>
        <begin position="32"/>
        <end position="51"/>
    </location>
</feature>
<sequence length="577" mass="64384">MNSTITIEDTDEEVIDLDSSQDNIVDTDNDQSECSIEKNSLSNNNASKTDIASENVESNSSTFKAEICDNTSTSKPLFKVIFRDENVSGHYSKRIKEFLEELVSSKIKSQENDNGLTLEIWDNDTDSTSQSIEITTKSDDSQDIICETLFTVDTQPKLKDDFDVPTYGKKYENVYDKTKSESDPKQNDGYAPKLMCFNCSENHNLRDCPHPRNQANIEKNRKNLKGNLKTLRYHLEDDQKFGHMIPGQLSNNLRRALGWLEEARLQHSGLTLFNSDGVAEGDPNDEPGVVFEAGDKDQYDVKKIYDFPGFNVPPPPGTRDECGQYWVSNMQDVNSKQRMLLLLNEKKADDGYKRKKLKICNSATKDSAAPVPSEMEIDDAEEGMVESIPINGLFVPPLPPESVVRPPEPSDPPLPVTISEDSHSQELPFSESLEDSASPSSRANSPSLSELENIKKRLLVELQESNSNSDVSSKSNLSNSVPKSDMPPFNTETTPESNRIQQNEANTSCGSIKSVDLGTPVLQSTSPYSKLPSSDKFSKNICDIINFENLPDSTGKYKQMTGVLRKVRNTMAKLQQE</sequence>
<proteinExistence type="predicted"/>
<evidence type="ECO:0000313" key="2">
    <source>
        <dbReference type="EMBL" id="KOC67185.1"/>
    </source>
</evidence>
<feature type="compositionally biased region" description="Low complexity" evidence="1">
    <location>
        <begin position="435"/>
        <end position="449"/>
    </location>
</feature>
<dbReference type="Proteomes" id="UP000053825">
    <property type="component" value="Unassembled WGS sequence"/>
</dbReference>
<dbReference type="OrthoDB" id="8026949at2759"/>
<feature type="compositionally biased region" description="Pro residues" evidence="1">
    <location>
        <begin position="399"/>
        <end position="415"/>
    </location>
</feature>
<dbReference type="GO" id="GO:0003723">
    <property type="term" value="F:RNA binding"/>
    <property type="evidence" value="ECO:0007669"/>
    <property type="project" value="TreeGrafter"/>
</dbReference>
<dbReference type="AlphaFoldDB" id="A0A0L7R8I6"/>
<gene>
    <name evidence="2" type="ORF">WH47_11842</name>
</gene>
<dbReference type="GO" id="GO:0071013">
    <property type="term" value="C:catalytic step 2 spliceosome"/>
    <property type="evidence" value="ECO:0007669"/>
    <property type="project" value="TreeGrafter"/>
</dbReference>
<evidence type="ECO:0000313" key="3">
    <source>
        <dbReference type="Proteomes" id="UP000053825"/>
    </source>
</evidence>
<feature type="region of interest" description="Disordered" evidence="1">
    <location>
        <begin position="399"/>
        <end position="451"/>
    </location>
</feature>
<protein>
    <submittedName>
        <fullName evidence="2">Zinc finger CCHC domain-containing protein 8 like protein</fullName>
    </submittedName>
</protein>
<dbReference type="PANTHER" id="PTHR13316">
    <property type="entry name" value="ZINC FINGER, CCHC DOMAIN CONTAINING 8"/>
    <property type="match status" value="1"/>
</dbReference>
<feature type="compositionally biased region" description="Polar residues" evidence="1">
    <location>
        <begin position="521"/>
        <end position="532"/>
    </location>
</feature>
<feature type="region of interest" description="Disordered" evidence="1">
    <location>
        <begin position="465"/>
        <end position="536"/>
    </location>
</feature>
<organism evidence="2 3">
    <name type="scientific">Habropoda laboriosa</name>
    <dbReference type="NCBI Taxonomy" id="597456"/>
    <lineage>
        <taxon>Eukaryota</taxon>
        <taxon>Metazoa</taxon>
        <taxon>Ecdysozoa</taxon>
        <taxon>Arthropoda</taxon>
        <taxon>Hexapoda</taxon>
        <taxon>Insecta</taxon>
        <taxon>Pterygota</taxon>
        <taxon>Neoptera</taxon>
        <taxon>Endopterygota</taxon>
        <taxon>Hymenoptera</taxon>
        <taxon>Apocrita</taxon>
        <taxon>Aculeata</taxon>
        <taxon>Apoidea</taxon>
        <taxon>Anthophila</taxon>
        <taxon>Apidae</taxon>
        <taxon>Habropoda</taxon>
    </lineage>
</organism>
<accession>A0A0L7R8I6</accession>
<feature type="compositionally biased region" description="Polar residues" evidence="1">
    <location>
        <begin position="490"/>
        <end position="511"/>
    </location>
</feature>
<dbReference type="InterPro" id="IPR052115">
    <property type="entry name" value="NEXT_complex_subunit_ZCCHC8"/>
</dbReference>
<keyword evidence="3" id="KW-1185">Reference proteome</keyword>
<feature type="compositionally biased region" description="Low complexity" evidence="1">
    <location>
        <begin position="465"/>
        <end position="484"/>
    </location>
</feature>
<dbReference type="EMBL" id="KQ414632">
    <property type="protein sequence ID" value="KOC67185.1"/>
    <property type="molecule type" value="Genomic_DNA"/>
</dbReference>
<evidence type="ECO:0000256" key="1">
    <source>
        <dbReference type="SAM" id="MobiDB-lite"/>
    </source>
</evidence>
<dbReference type="STRING" id="597456.A0A0L7R8I6"/>
<dbReference type="PANTHER" id="PTHR13316:SF0">
    <property type="entry name" value="ZINC FINGER CCHC DOMAIN-CONTAINING PROTEIN 8"/>
    <property type="match status" value="1"/>
</dbReference>
<feature type="region of interest" description="Disordered" evidence="1">
    <location>
        <begin position="1"/>
        <end position="51"/>
    </location>
</feature>
<name>A0A0L7R8I6_9HYME</name>